<organism evidence="12 13">
    <name type="scientific">Microbacterium aurantiacum</name>
    <dbReference type="NCBI Taxonomy" id="162393"/>
    <lineage>
        <taxon>Bacteria</taxon>
        <taxon>Bacillati</taxon>
        <taxon>Actinomycetota</taxon>
        <taxon>Actinomycetes</taxon>
        <taxon>Micrococcales</taxon>
        <taxon>Microbacteriaceae</taxon>
        <taxon>Microbacterium</taxon>
    </lineage>
</organism>
<evidence type="ECO:0000256" key="2">
    <source>
        <dbReference type="ARBA" id="ARBA00001947"/>
    </source>
</evidence>
<evidence type="ECO:0000313" key="12">
    <source>
        <dbReference type="EMBL" id="KOS10429.1"/>
    </source>
</evidence>
<accession>A0A0N0RRD3</accession>
<keyword evidence="13" id="KW-1185">Reference proteome</keyword>
<gene>
    <name evidence="12" type="ORF">XI38_11435</name>
</gene>
<dbReference type="GO" id="GO:0046872">
    <property type="term" value="F:metal ion binding"/>
    <property type="evidence" value="ECO:0007669"/>
    <property type="project" value="UniProtKB-KW"/>
</dbReference>
<dbReference type="InterPro" id="IPR015797">
    <property type="entry name" value="NUDIX_hydrolase-like_dom_sf"/>
</dbReference>
<dbReference type="GO" id="GO:0035529">
    <property type="term" value="F:NADH pyrophosphatase activity"/>
    <property type="evidence" value="ECO:0007669"/>
    <property type="project" value="TreeGrafter"/>
</dbReference>
<keyword evidence="8" id="KW-0520">NAD</keyword>
<feature type="region of interest" description="Disordered" evidence="10">
    <location>
        <begin position="1"/>
        <end position="20"/>
    </location>
</feature>
<proteinExistence type="inferred from homology"/>
<dbReference type="InterPro" id="IPR000086">
    <property type="entry name" value="NUDIX_hydrolase_dom"/>
</dbReference>
<evidence type="ECO:0000256" key="5">
    <source>
        <dbReference type="ARBA" id="ARBA00022723"/>
    </source>
</evidence>
<dbReference type="PATRIC" id="fig|84292.3.peg.2324"/>
<comment type="cofactor">
    <cofactor evidence="1">
        <name>Mg(2+)</name>
        <dbReference type="ChEBI" id="CHEBI:18420"/>
    </cofactor>
</comment>
<evidence type="ECO:0000256" key="7">
    <source>
        <dbReference type="ARBA" id="ARBA00022842"/>
    </source>
</evidence>
<comment type="caution">
    <text evidence="12">The sequence shown here is derived from an EMBL/GenBank/DDBJ whole genome shotgun (WGS) entry which is preliminary data.</text>
</comment>
<dbReference type="Pfam" id="PF00293">
    <property type="entry name" value="NUDIX"/>
    <property type="match status" value="1"/>
</dbReference>
<dbReference type="EC" id="3.6.1.22" evidence="4"/>
<dbReference type="GO" id="GO:0019677">
    <property type="term" value="P:NAD+ catabolic process"/>
    <property type="evidence" value="ECO:0007669"/>
    <property type="project" value="TreeGrafter"/>
</dbReference>
<evidence type="ECO:0000256" key="10">
    <source>
        <dbReference type="SAM" id="MobiDB-lite"/>
    </source>
</evidence>
<dbReference type="GO" id="GO:0006742">
    <property type="term" value="P:NADP+ catabolic process"/>
    <property type="evidence" value="ECO:0007669"/>
    <property type="project" value="TreeGrafter"/>
</dbReference>
<dbReference type="Proteomes" id="UP000037737">
    <property type="component" value="Unassembled WGS sequence"/>
</dbReference>
<reference evidence="12" key="1">
    <citation type="submission" date="2015-04" db="EMBL/GenBank/DDBJ databases">
        <title>Complete genome sequence of Microbacterium chocolatum SIT 101, a bacterium enantioselectively hydrolyzing mesomeric diesters.</title>
        <authorList>
            <person name="Li X."/>
            <person name="Xu Y."/>
        </authorList>
    </citation>
    <scope>NUCLEOTIDE SEQUENCE [LARGE SCALE GENOMIC DNA]</scope>
    <source>
        <strain evidence="12">SIT 101</strain>
    </source>
</reference>
<dbReference type="PANTHER" id="PTHR42904">
    <property type="entry name" value="NUDIX HYDROLASE, NUDC SUBFAMILY"/>
    <property type="match status" value="1"/>
</dbReference>
<comment type="catalytic activity">
    <reaction evidence="9">
        <text>a 5'-end NAD(+)-phospho-ribonucleoside in mRNA + H2O = a 5'-end phospho-adenosine-phospho-ribonucleoside in mRNA + beta-nicotinamide D-ribonucleotide + 2 H(+)</text>
        <dbReference type="Rhea" id="RHEA:60876"/>
        <dbReference type="Rhea" id="RHEA-COMP:15698"/>
        <dbReference type="Rhea" id="RHEA-COMP:15719"/>
        <dbReference type="ChEBI" id="CHEBI:14649"/>
        <dbReference type="ChEBI" id="CHEBI:15377"/>
        <dbReference type="ChEBI" id="CHEBI:15378"/>
        <dbReference type="ChEBI" id="CHEBI:144029"/>
        <dbReference type="ChEBI" id="CHEBI:144051"/>
    </reaction>
    <physiologicalReaction direction="left-to-right" evidence="9">
        <dbReference type="Rhea" id="RHEA:60877"/>
    </physiologicalReaction>
</comment>
<dbReference type="AlphaFoldDB" id="A0A0N0RRD3"/>
<dbReference type="Pfam" id="PF09297">
    <property type="entry name" value="Zn_ribbon_NUD"/>
    <property type="match status" value="1"/>
</dbReference>
<protein>
    <recommendedName>
        <fullName evidence="4">NAD(+) diphosphatase</fullName>
        <ecNumber evidence="4">3.6.1.22</ecNumber>
    </recommendedName>
</protein>
<dbReference type="NCBIfam" id="NF001299">
    <property type="entry name" value="PRK00241.1"/>
    <property type="match status" value="1"/>
</dbReference>
<evidence type="ECO:0000256" key="9">
    <source>
        <dbReference type="ARBA" id="ARBA00023679"/>
    </source>
</evidence>
<dbReference type="PROSITE" id="PS51462">
    <property type="entry name" value="NUDIX"/>
    <property type="match status" value="1"/>
</dbReference>
<dbReference type="PANTHER" id="PTHR42904:SF6">
    <property type="entry name" value="NAD-CAPPED RNA HYDROLASE NUDT12"/>
    <property type="match status" value="1"/>
</dbReference>
<dbReference type="Gene3D" id="3.90.79.10">
    <property type="entry name" value="Nucleoside Triphosphate Pyrophosphohydrolase"/>
    <property type="match status" value="1"/>
</dbReference>
<evidence type="ECO:0000256" key="1">
    <source>
        <dbReference type="ARBA" id="ARBA00001946"/>
    </source>
</evidence>
<evidence type="ECO:0000313" key="13">
    <source>
        <dbReference type="Proteomes" id="UP000037737"/>
    </source>
</evidence>
<name>A0A0N0RRD3_9MICO</name>
<dbReference type="CDD" id="cd03429">
    <property type="entry name" value="NUDIX_NADH_pyrophosphatase_Nudt13"/>
    <property type="match status" value="1"/>
</dbReference>
<evidence type="ECO:0000259" key="11">
    <source>
        <dbReference type="PROSITE" id="PS51462"/>
    </source>
</evidence>
<evidence type="ECO:0000256" key="4">
    <source>
        <dbReference type="ARBA" id="ARBA00012381"/>
    </source>
</evidence>
<evidence type="ECO:0000256" key="8">
    <source>
        <dbReference type="ARBA" id="ARBA00023027"/>
    </source>
</evidence>
<dbReference type="InterPro" id="IPR050241">
    <property type="entry name" value="NAD-cap_RNA_hydrolase_NudC"/>
</dbReference>
<dbReference type="GO" id="GO:0005829">
    <property type="term" value="C:cytosol"/>
    <property type="evidence" value="ECO:0007669"/>
    <property type="project" value="TreeGrafter"/>
</dbReference>
<evidence type="ECO:0000256" key="3">
    <source>
        <dbReference type="ARBA" id="ARBA00009595"/>
    </source>
</evidence>
<keyword evidence="5" id="KW-0479">Metal-binding</keyword>
<dbReference type="SUPFAM" id="SSF55811">
    <property type="entry name" value="Nudix"/>
    <property type="match status" value="1"/>
</dbReference>
<comment type="cofactor">
    <cofactor evidence="2">
        <name>Zn(2+)</name>
        <dbReference type="ChEBI" id="CHEBI:29105"/>
    </cofactor>
</comment>
<comment type="similarity">
    <text evidence="3">Belongs to the Nudix hydrolase family. NudC subfamily.</text>
</comment>
<dbReference type="Gene3D" id="3.90.79.20">
    <property type="match status" value="1"/>
</dbReference>
<evidence type="ECO:0000256" key="6">
    <source>
        <dbReference type="ARBA" id="ARBA00022801"/>
    </source>
</evidence>
<dbReference type="InterPro" id="IPR015376">
    <property type="entry name" value="Znr_NADH_PPase"/>
</dbReference>
<keyword evidence="6" id="KW-0378">Hydrolase</keyword>
<feature type="domain" description="Nudix hydrolase" evidence="11">
    <location>
        <begin position="163"/>
        <end position="290"/>
    </location>
</feature>
<dbReference type="EMBL" id="LAVO01000011">
    <property type="protein sequence ID" value="KOS10429.1"/>
    <property type="molecule type" value="Genomic_DNA"/>
</dbReference>
<dbReference type="InterPro" id="IPR049734">
    <property type="entry name" value="NudC-like_C"/>
</dbReference>
<keyword evidence="7" id="KW-0460">Magnesium</keyword>
<sequence length="304" mass="32222">MTAPDTPRLAPLGHLGGGRAASERTLPDLLAEARAQEGAKALVLVGDRAPLAAGDRLAWISPDQAPEGGEWAFLGRDDSGAPLLLCAFPGDAEEAVAAAAGWSSLRASGGALTPDDAARFVEALSLGRWLLDAPFCSYCGTRAHILDGGWSRRCPGCGRTHFPRTDPAVIVAVTHPDDSDLLLLGSNAAWARERYSCFAGFVEAGESLESAVVREVEEEAGVRPRSVRYHGSQAWPYPRSLMLGFFAEADDAVAARADGEEIADVRWFSRDEIGAALDGGGEMILPGPASIAHMLITDWFEERA</sequence>
<dbReference type="PROSITE" id="PS00893">
    <property type="entry name" value="NUDIX_BOX"/>
    <property type="match status" value="1"/>
</dbReference>
<dbReference type="InterPro" id="IPR020084">
    <property type="entry name" value="NUDIX_hydrolase_CS"/>
</dbReference>